<protein>
    <recommendedName>
        <fullName evidence="4">Transmembrane protein</fullName>
    </recommendedName>
</protein>
<dbReference type="EMBL" id="JAJA02000001">
    <property type="protein sequence ID" value="KWS05856.1"/>
    <property type="molecule type" value="Genomic_DNA"/>
</dbReference>
<proteinExistence type="predicted"/>
<organism evidence="2 3">
    <name type="scientific">Lysobacter capsici AZ78</name>
    <dbReference type="NCBI Taxonomy" id="1444315"/>
    <lineage>
        <taxon>Bacteria</taxon>
        <taxon>Pseudomonadati</taxon>
        <taxon>Pseudomonadota</taxon>
        <taxon>Gammaproteobacteria</taxon>
        <taxon>Lysobacterales</taxon>
        <taxon>Lysobacteraceae</taxon>
        <taxon>Lysobacter</taxon>
    </lineage>
</organism>
<feature type="transmembrane region" description="Helical" evidence="1">
    <location>
        <begin position="99"/>
        <end position="117"/>
    </location>
</feature>
<keyword evidence="1" id="KW-0812">Transmembrane</keyword>
<evidence type="ECO:0000313" key="3">
    <source>
        <dbReference type="Proteomes" id="UP000023435"/>
    </source>
</evidence>
<feature type="transmembrane region" description="Helical" evidence="1">
    <location>
        <begin position="123"/>
        <end position="144"/>
    </location>
</feature>
<dbReference type="OrthoDB" id="6023294at2"/>
<name>A0A125MN96_9GAMM</name>
<feature type="transmembrane region" description="Helical" evidence="1">
    <location>
        <begin position="6"/>
        <end position="28"/>
    </location>
</feature>
<sequence length="236" mass="26617">MNLAPVELLLVLGVVGFYLQDALMLLHYDEIVVVRHGRDWRASTGSNTQWRGRYLYLPDPLRPAAPLWRCGWLGDPAQSPAEHWAGLDHFVQALHGFGAACRLLWILLLVALPLLLWRFPHPLAMLALAVSIYATVLAMGLRIWRYRRVLELSSRQALSLSFELLCCPPHALNVVRRLCARRGLHGNAIDAARRLLSTDERAQLADAIAERADMAIDFHGDDARLLGAKQRLEQLR</sequence>
<reference evidence="2 3" key="1">
    <citation type="journal article" date="2014" name="Genome Announc.">
        <title>Draft Genome Sequence of Lysobacter capsici AZ78, a Bacterium Antagonistic to Plant-Pathogenic Oomycetes.</title>
        <authorList>
            <person name="Puopolo G."/>
            <person name="Sonego P."/>
            <person name="Engelen K."/>
            <person name="Pertot I."/>
        </authorList>
    </citation>
    <scope>NUCLEOTIDE SEQUENCE [LARGE SCALE GENOMIC DNA]</scope>
    <source>
        <strain evidence="2 3">AZ78</strain>
    </source>
</reference>
<dbReference type="AlphaFoldDB" id="A0A125MN96"/>
<dbReference type="Proteomes" id="UP000023435">
    <property type="component" value="Unassembled WGS sequence"/>
</dbReference>
<comment type="caution">
    <text evidence="2">The sequence shown here is derived from an EMBL/GenBank/DDBJ whole genome shotgun (WGS) entry which is preliminary data.</text>
</comment>
<keyword evidence="1" id="KW-1133">Transmembrane helix</keyword>
<gene>
    <name evidence="2" type="ORF">AZ78_3409</name>
</gene>
<keyword evidence="3" id="KW-1185">Reference proteome</keyword>
<evidence type="ECO:0000313" key="2">
    <source>
        <dbReference type="EMBL" id="KWS05856.1"/>
    </source>
</evidence>
<evidence type="ECO:0008006" key="4">
    <source>
        <dbReference type="Google" id="ProtNLM"/>
    </source>
</evidence>
<evidence type="ECO:0000256" key="1">
    <source>
        <dbReference type="SAM" id="Phobius"/>
    </source>
</evidence>
<dbReference type="RefSeq" id="WP_036107939.1">
    <property type="nucleotide sequence ID" value="NZ_JAJA02000001.1"/>
</dbReference>
<accession>A0A125MN96</accession>
<keyword evidence="1" id="KW-0472">Membrane</keyword>